<keyword evidence="1" id="KW-0812">Transmembrane</keyword>
<comment type="caution">
    <text evidence="2">The sequence shown here is derived from an EMBL/GenBank/DDBJ whole genome shotgun (WGS) entry which is preliminary data.</text>
</comment>
<reference evidence="2 3" key="1">
    <citation type="submission" date="2015-01" db="EMBL/GenBank/DDBJ databases">
        <title>Evolution of Trichinella species and genotypes.</title>
        <authorList>
            <person name="Korhonen P.K."/>
            <person name="Edoardo P."/>
            <person name="Giuseppe L.R."/>
            <person name="Gasser R.B."/>
        </authorList>
    </citation>
    <scope>NUCLEOTIDE SEQUENCE [LARGE SCALE GENOMIC DNA]</scope>
    <source>
        <strain evidence="2">ISS417</strain>
    </source>
</reference>
<evidence type="ECO:0000256" key="1">
    <source>
        <dbReference type="SAM" id="Phobius"/>
    </source>
</evidence>
<sequence>MASDSFDASPQQHICPLCTTFEAIFAKLRILLQWPQPGGYSANMMLSCNFFSFNVWKDMAILQSHNFIITLLPVYLYLKNYESPTTKNKNDMDEISQAVVKPYAISISCKQATVVP</sequence>
<gene>
    <name evidence="2" type="ORF">T05_36</name>
</gene>
<evidence type="ECO:0000313" key="3">
    <source>
        <dbReference type="Proteomes" id="UP000055048"/>
    </source>
</evidence>
<keyword evidence="1" id="KW-1133">Transmembrane helix</keyword>
<dbReference type="EMBL" id="JYDJ01000030">
    <property type="protein sequence ID" value="KRX48336.1"/>
    <property type="molecule type" value="Genomic_DNA"/>
</dbReference>
<dbReference type="Proteomes" id="UP000055048">
    <property type="component" value="Unassembled WGS sequence"/>
</dbReference>
<keyword evidence="1" id="KW-0472">Membrane</keyword>
<proteinExistence type="predicted"/>
<accession>A0A0V0UAT7</accession>
<name>A0A0V0UAT7_9BILA</name>
<keyword evidence="3" id="KW-1185">Reference proteome</keyword>
<organism evidence="2 3">
    <name type="scientific">Trichinella murrelli</name>
    <dbReference type="NCBI Taxonomy" id="144512"/>
    <lineage>
        <taxon>Eukaryota</taxon>
        <taxon>Metazoa</taxon>
        <taxon>Ecdysozoa</taxon>
        <taxon>Nematoda</taxon>
        <taxon>Enoplea</taxon>
        <taxon>Dorylaimia</taxon>
        <taxon>Trichinellida</taxon>
        <taxon>Trichinellidae</taxon>
        <taxon>Trichinella</taxon>
    </lineage>
</organism>
<protein>
    <submittedName>
        <fullName evidence="2">Uncharacterized protein</fullName>
    </submittedName>
</protein>
<evidence type="ECO:0000313" key="2">
    <source>
        <dbReference type="EMBL" id="KRX48336.1"/>
    </source>
</evidence>
<feature type="transmembrane region" description="Helical" evidence="1">
    <location>
        <begin position="60"/>
        <end position="78"/>
    </location>
</feature>
<dbReference type="AlphaFoldDB" id="A0A0V0UAT7"/>